<accession>A0A8R1UE12</accession>
<accession>A0A2A6CHM6</accession>
<comment type="similarity">
    <text evidence="1">Belongs to the universal ribosomal protein uL29 family.</text>
</comment>
<organism evidence="6 7">
    <name type="scientific">Pristionchus pacificus</name>
    <name type="common">Parasitic nematode worm</name>
    <dbReference type="NCBI Taxonomy" id="54126"/>
    <lineage>
        <taxon>Eukaryota</taxon>
        <taxon>Metazoa</taxon>
        <taxon>Ecdysozoa</taxon>
        <taxon>Nematoda</taxon>
        <taxon>Chromadorea</taxon>
        <taxon>Rhabditida</taxon>
        <taxon>Rhabditina</taxon>
        <taxon>Diplogasteromorpha</taxon>
        <taxon>Diplogasteroidea</taxon>
        <taxon>Neodiplogasteridae</taxon>
        <taxon>Pristionchus</taxon>
    </lineage>
</organism>
<dbReference type="Gene3D" id="1.10.287.310">
    <property type="match status" value="1"/>
</dbReference>
<reference evidence="6" key="2">
    <citation type="submission" date="2022-06" db="UniProtKB">
        <authorList>
            <consortium name="EnsemblMetazoa"/>
        </authorList>
    </citation>
    <scope>IDENTIFICATION</scope>
    <source>
        <strain evidence="6">PS312</strain>
    </source>
</reference>
<dbReference type="GO" id="GO:0003735">
    <property type="term" value="F:structural constituent of ribosome"/>
    <property type="evidence" value="ECO:0000318"/>
    <property type="project" value="GO_Central"/>
</dbReference>
<proteinExistence type="inferred from homology"/>
<dbReference type="SUPFAM" id="SSF46561">
    <property type="entry name" value="Ribosomal protein L29 (L29p)"/>
    <property type="match status" value="1"/>
</dbReference>
<evidence type="ECO:0000256" key="5">
    <source>
        <dbReference type="ARBA" id="ARBA00035334"/>
    </source>
</evidence>
<evidence type="ECO:0000256" key="2">
    <source>
        <dbReference type="ARBA" id="ARBA00022980"/>
    </source>
</evidence>
<dbReference type="GO" id="GO:0022625">
    <property type="term" value="C:cytosolic large ribosomal subunit"/>
    <property type="evidence" value="ECO:0000318"/>
    <property type="project" value="GO_Central"/>
</dbReference>
<evidence type="ECO:0000256" key="1">
    <source>
        <dbReference type="ARBA" id="ARBA00009254"/>
    </source>
</evidence>
<evidence type="ECO:0000313" key="7">
    <source>
        <dbReference type="Proteomes" id="UP000005239"/>
    </source>
</evidence>
<dbReference type="GO" id="GO:0003729">
    <property type="term" value="F:mRNA binding"/>
    <property type="evidence" value="ECO:0000318"/>
    <property type="project" value="GO_Central"/>
</dbReference>
<dbReference type="Pfam" id="PF00831">
    <property type="entry name" value="Ribosomal_L29"/>
    <property type="match status" value="1"/>
</dbReference>
<dbReference type="PANTHER" id="PTHR45722:SF2">
    <property type="entry name" value="LARGE RIBOSOMAL SUBUNIT PROTEIN UL29-RELATED"/>
    <property type="match status" value="1"/>
</dbReference>
<dbReference type="InterPro" id="IPR045059">
    <property type="entry name" value="Ribosomal_uL29_euk"/>
</dbReference>
<evidence type="ECO:0000313" key="6">
    <source>
        <dbReference type="EnsemblMetazoa" id="PPA22696.1"/>
    </source>
</evidence>
<dbReference type="InterPro" id="IPR001854">
    <property type="entry name" value="Ribosomal_uL29"/>
</dbReference>
<protein>
    <recommendedName>
        <fullName evidence="4">Large ribosomal subunit protein uL29</fullName>
    </recommendedName>
    <alternativeName>
        <fullName evidence="5">60S ribosomal protein L35</fullName>
    </alternativeName>
</protein>
<keyword evidence="3" id="KW-0687">Ribonucleoprotein</keyword>
<sequence length="130" mass="15159">MERNKERGTWENNDRKRRMDGFEWGGKRERSTNEGHDRLLVLPEHEERCQFSNKTLEEQKTELASLQVPKVIDGAASKLSKIRVVRKKIARGKKCLPTDIRCKKTVRRALTEHETSIKSAKPLAKTRKYS</sequence>
<keyword evidence="2" id="KW-0689">Ribosomal protein</keyword>
<dbReference type="PANTHER" id="PTHR45722">
    <property type="entry name" value="60S RIBOSOMAL PROTEIN L35"/>
    <property type="match status" value="1"/>
</dbReference>
<gene>
    <name evidence="6" type="primary">WBGene00112250</name>
</gene>
<dbReference type="NCBIfam" id="TIGR00012">
    <property type="entry name" value="L29"/>
    <property type="match status" value="1"/>
</dbReference>
<name>A0A2A6CHM6_PRIPA</name>
<evidence type="ECO:0000256" key="4">
    <source>
        <dbReference type="ARBA" id="ARBA00035204"/>
    </source>
</evidence>
<reference evidence="7" key="1">
    <citation type="journal article" date="2008" name="Nat. Genet.">
        <title>The Pristionchus pacificus genome provides a unique perspective on nematode lifestyle and parasitism.</title>
        <authorList>
            <person name="Dieterich C."/>
            <person name="Clifton S.W."/>
            <person name="Schuster L.N."/>
            <person name="Chinwalla A."/>
            <person name="Delehaunty K."/>
            <person name="Dinkelacker I."/>
            <person name="Fulton L."/>
            <person name="Fulton R."/>
            <person name="Godfrey J."/>
            <person name="Minx P."/>
            <person name="Mitreva M."/>
            <person name="Roeseler W."/>
            <person name="Tian H."/>
            <person name="Witte H."/>
            <person name="Yang S.P."/>
            <person name="Wilson R.K."/>
            <person name="Sommer R.J."/>
        </authorList>
    </citation>
    <scope>NUCLEOTIDE SEQUENCE [LARGE SCALE GENOMIC DNA]</scope>
    <source>
        <strain evidence="7">PS312</strain>
    </source>
</reference>
<dbReference type="Proteomes" id="UP000005239">
    <property type="component" value="Unassembled WGS sequence"/>
</dbReference>
<dbReference type="OrthoDB" id="528635at2759"/>
<dbReference type="EnsemblMetazoa" id="PPA22696.1">
    <property type="protein sequence ID" value="PPA22696.1"/>
    <property type="gene ID" value="WBGene00112250"/>
</dbReference>
<evidence type="ECO:0000256" key="3">
    <source>
        <dbReference type="ARBA" id="ARBA00023274"/>
    </source>
</evidence>
<keyword evidence="7" id="KW-1185">Reference proteome</keyword>
<dbReference type="GO" id="GO:0006412">
    <property type="term" value="P:translation"/>
    <property type="evidence" value="ECO:0007669"/>
    <property type="project" value="InterPro"/>
</dbReference>
<dbReference type="InterPro" id="IPR036049">
    <property type="entry name" value="Ribosomal_uL29_sf"/>
</dbReference>
<dbReference type="GO" id="GO:0000463">
    <property type="term" value="P:maturation of LSU-rRNA from tricistronic rRNA transcript (SSU-rRNA, 5.8S rRNA, LSU-rRNA)"/>
    <property type="evidence" value="ECO:0000318"/>
    <property type="project" value="GO_Central"/>
</dbReference>
<dbReference type="AlphaFoldDB" id="A0A2A6CHM6"/>